<keyword evidence="3" id="KW-1185">Reference proteome</keyword>
<evidence type="ECO:0008006" key="4">
    <source>
        <dbReference type="Google" id="ProtNLM"/>
    </source>
</evidence>
<sequence length="415" mass="45581">MLTPPPTGTTVARPTLPPILSTPSPTATATAGGAGASSQATCGGAIFQDRFANSNHSLVALDREAAADVLRQLQFRDLANSANNTQQAGSVWIAMDWTTRDPNDVGRNPWARVEVKSPKADVPALPQDGKLTSTEMAALQDIVEACGGQSGGKDVSGRIVGSDGRTWELFAERVGAAAAPAPPPVVTKAPETTTATTTATTSATMPVMTPNTFGQTRTRTWSPAPKQTGELEMTLHPPPGLTHHCYHVRGLPLPKAHMYREAERVCYDEGANVILPGKKFVHEQQAMDRQMMDSIFYRFILFNKGTEPYTVKQTECKHAFWRVIDDCAHAHGMFGGWRTIEPDLMFIIQDANSAPKDRYKQPKKGGEETPEEKKKREEEEAVVERKKQQETEEAAAKKEREEKEKEEKEEEEDDD</sequence>
<feature type="region of interest" description="Disordered" evidence="1">
    <location>
        <begin position="1"/>
        <end position="38"/>
    </location>
</feature>
<feature type="region of interest" description="Disordered" evidence="1">
    <location>
        <begin position="205"/>
        <end position="224"/>
    </location>
</feature>
<comment type="caution">
    <text evidence="2">The sequence shown here is derived from an EMBL/GenBank/DDBJ whole genome shotgun (WGS) entry which is preliminary data.</text>
</comment>
<name>A0ABR3CKY5_9PEZI</name>
<feature type="compositionally biased region" description="Basic and acidic residues" evidence="1">
    <location>
        <begin position="355"/>
        <end position="406"/>
    </location>
</feature>
<proteinExistence type="predicted"/>
<feature type="compositionally biased region" description="Low complexity" evidence="1">
    <location>
        <begin position="18"/>
        <end position="38"/>
    </location>
</feature>
<evidence type="ECO:0000313" key="2">
    <source>
        <dbReference type="EMBL" id="KAL0261295.1"/>
    </source>
</evidence>
<protein>
    <recommendedName>
        <fullName evidence="4">C-type lectin domain-containing protein</fullName>
    </recommendedName>
</protein>
<dbReference type="GeneID" id="92009077"/>
<gene>
    <name evidence="2" type="ORF">SLS55_004992</name>
</gene>
<accession>A0ABR3CKY5</accession>
<dbReference type="Proteomes" id="UP001430584">
    <property type="component" value="Unassembled WGS sequence"/>
</dbReference>
<reference evidence="2 3" key="1">
    <citation type="submission" date="2024-02" db="EMBL/GenBank/DDBJ databases">
        <title>De novo assembly and annotation of 12 fungi associated with fruit tree decline syndrome in Ontario, Canada.</title>
        <authorList>
            <person name="Sulman M."/>
            <person name="Ellouze W."/>
            <person name="Ilyukhin E."/>
        </authorList>
    </citation>
    <scope>NUCLEOTIDE SEQUENCE [LARGE SCALE GENOMIC DNA]</scope>
    <source>
        <strain evidence="2 3">FDS-637</strain>
    </source>
</reference>
<dbReference type="EMBL" id="JAJVCZ030000004">
    <property type="protein sequence ID" value="KAL0261295.1"/>
    <property type="molecule type" value="Genomic_DNA"/>
</dbReference>
<feature type="region of interest" description="Disordered" evidence="1">
    <location>
        <begin position="355"/>
        <end position="415"/>
    </location>
</feature>
<evidence type="ECO:0000256" key="1">
    <source>
        <dbReference type="SAM" id="MobiDB-lite"/>
    </source>
</evidence>
<feature type="compositionally biased region" description="Polar residues" evidence="1">
    <location>
        <begin position="211"/>
        <end position="221"/>
    </location>
</feature>
<organism evidence="2 3">
    <name type="scientific">Diplodia seriata</name>
    <dbReference type="NCBI Taxonomy" id="420778"/>
    <lineage>
        <taxon>Eukaryota</taxon>
        <taxon>Fungi</taxon>
        <taxon>Dikarya</taxon>
        <taxon>Ascomycota</taxon>
        <taxon>Pezizomycotina</taxon>
        <taxon>Dothideomycetes</taxon>
        <taxon>Dothideomycetes incertae sedis</taxon>
        <taxon>Botryosphaeriales</taxon>
        <taxon>Botryosphaeriaceae</taxon>
        <taxon>Diplodia</taxon>
    </lineage>
</organism>
<evidence type="ECO:0000313" key="3">
    <source>
        <dbReference type="Proteomes" id="UP001430584"/>
    </source>
</evidence>
<dbReference type="RefSeq" id="XP_066634324.1">
    <property type="nucleotide sequence ID" value="XM_066776443.1"/>
</dbReference>